<keyword evidence="2" id="KW-1185">Reference proteome</keyword>
<comment type="caution">
    <text evidence="1">The sequence shown here is derived from an EMBL/GenBank/DDBJ whole genome shotgun (WGS) entry which is preliminary data.</text>
</comment>
<organism evidence="1 2">
    <name type="scientific">Daphnia magna</name>
    <dbReference type="NCBI Taxonomy" id="35525"/>
    <lineage>
        <taxon>Eukaryota</taxon>
        <taxon>Metazoa</taxon>
        <taxon>Ecdysozoa</taxon>
        <taxon>Arthropoda</taxon>
        <taxon>Crustacea</taxon>
        <taxon>Branchiopoda</taxon>
        <taxon>Diplostraca</taxon>
        <taxon>Cladocera</taxon>
        <taxon>Anomopoda</taxon>
        <taxon>Daphniidae</taxon>
        <taxon>Daphnia</taxon>
    </lineage>
</organism>
<evidence type="ECO:0000313" key="1">
    <source>
        <dbReference type="EMBL" id="KZS07961.1"/>
    </source>
</evidence>
<proteinExistence type="predicted"/>
<dbReference type="AlphaFoldDB" id="A0A164QQ96"/>
<reference evidence="1 2" key="1">
    <citation type="submission" date="2016-03" db="EMBL/GenBank/DDBJ databases">
        <title>EvidentialGene: Evidence-directed Construction of Genes on Genomes.</title>
        <authorList>
            <person name="Gilbert D.G."/>
            <person name="Choi J.-H."/>
            <person name="Mockaitis K."/>
            <person name="Colbourne J."/>
            <person name="Pfrender M."/>
        </authorList>
    </citation>
    <scope>NUCLEOTIDE SEQUENCE [LARGE SCALE GENOMIC DNA]</scope>
    <source>
        <strain evidence="1 2">Xinb3</strain>
        <tissue evidence="1">Complete organism</tissue>
    </source>
</reference>
<accession>A0A164QQ96</accession>
<sequence length="62" mass="7389">MFFNSGLECPPRKISVLCFFVSCWNNKFNIHSKRQVFYSFKVEGRDGNFVLKRIKTTYKCDI</sequence>
<evidence type="ECO:0000313" key="2">
    <source>
        <dbReference type="Proteomes" id="UP000076858"/>
    </source>
</evidence>
<protein>
    <submittedName>
        <fullName evidence="1">Uncharacterized protein</fullName>
    </submittedName>
</protein>
<gene>
    <name evidence="1" type="ORF">APZ42_028341</name>
</gene>
<dbReference type="EMBL" id="LRGB01002384">
    <property type="protein sequence ID" value="KZS07961.1"/>
    <property type="molecule type" value="Genomic_DNA"/>
</dbReference>
<name>A0A164QQ96_9CRUS</name>
<dbReference type="Proteomes" id="UP000076858">
    <property type="component" value="Unassembled WGS sequence"/>
</dbReference>